<name>F0R5M0_PHOSB</name>
<dbReference type="HOGENOM" id="CLU_2118687_0_0_10"/>
<dbReference type="EMBL" id="CP002530">
    <property type="protein sequence ID" value="ADY35727.1"/>
    <property type="molecule type" value="Genomic_DNA"/>
</dbReference>
<organism evidence="1 2">
    <name type="scientific">Phocaeicola salanitronis (strain DSM 18170 / JCM 13657 / CCUG 60908 / BL78)</name>
    <name type="common">Bacteroides salanitronis</name>
    <dbReference type="NCBI Taxonomy" id="667015"/>
    <lineage>
        <taxon>Bacteria</taxon>
        <taxon>Pseudomonadati</taxon>
        <taxon>Bacteroidota</taxon>
        <taxon>Bacteroidia</taxon>
        <taxon>Bacteroidales</taxon>
        <taxon>Bacteroidaceae</taxon>
        <taxon>Phocaeicola</taxon>
    </lineage>
</organism>
<evidence type="ECO:0000313" key="1">
    <source>
        <dbReference type="EMBL" id="ADY35727.1"/>
    </source>
</evidence>
<protein>
    <submittedName>
        <fullName evidence="1">Uncharacterized protein</fullName>
    </submittedName>
</protein>
<accession>F0R5M0</accession>
<dbReference type="KEGG" id="bsa:Bacsa_1140"/>
<sequence length="126" mass="15614">MSYQIITQMVYNAHTHQIETWQHSNNVWPRIDHFRALDVRTDEQLFRFITLVAEGSWQTRKWHKEFETLFREYPELRMDSYRDELRGKSWLEYCAIRRKYKELAWSKCGEIAARFRQLVKIRLEEK</sequence>
<dbReference type="OrthoDB" id="1030099at2"/>
<keyword evidence="2" id="KW-1185">Reference proteome</keyword>
<dbReference type="Proteomes" id="UP000007486">
    <property type="component" value="Chromosome"/>
</dbReference>
<dbReference type="eggNOG" id="ENOG50314Q8">
    <property type="taxonomic scope" value="Bacteria"/>
</dbReference>
<dbReference type="RefSeq" id="WP_013617175.1">
    <property type="nucleotide sequence ID" value="NC_015164.1"/>
</dbReference>
<gene>
    <name evidence="1" type="ordered locus">Bacsa_1140</name>
</gene>
<reference evidence="1 2" key="1">
    <citation type="journal article" date="2011" name="Stand. Genomic Sci.">
        <title>Complete genome sequence of Bacteroides salanitronis type strain (BL78).</title>
        <authorList>
            <person name="Gronow S."/>
            <person name="Held B."/>
            <person name="Lucas S."/>
            <person name="Lapidus A."/>
            <person name="Del Rio T.G."/>
            <person name="Nolan M."/>
            <person name="Tice H."/>
            <person name="Deshpande S."/>
            <person name="Cheng J.F."/>
            <person name="Pitluck S."/>
            <person name="Liolios K."/>
            <person name="Pagani I."/>
            <person name="Ivanova N."/>
            <person name="Mavromatis K."/>
            <person name="Pati A."/>
            <person name="Tapia R."/>
            <person name="Han C."/>
            <person name="Goodwin L."/>
            <person name="Chen A."/>
            <person name="Palaniappan K."/>
            <person name="Land M."/>
            <person name="Hauser L."/>
            <person name="Chang Y.J."/>
            <person name="Jeffries C.D."/>
            <person name="Brambilla E.M."/>
            <person name="Rohde M."/>
            <person name="Goker M."/>
            <person name="Detter J.C."/>
            <person name="Woyke T."/>
            <person name="Bristow J."/>
            <person name="Markowitz V."/>
            <person name="Hugenholtz P."/>
            <person name="Kyrpides N.C."/>
            <person name="Klenk H.P."/>
            <person name="Eisen J.A."/>
        </authorList>
    </citation>
    <scope>NUCLEOTIDE SEQUENCE [LARGE SCALE GENOMIC DNA]</scope>
    <source>
        <strain evidence="1 2">DSM 18170</strain>
    </source>
</reference>
<proteinExistence type="predicted"/>
<dbReference type="AlphaFoldDB" id="F0R5M0"/>
<dbReference type="STRING" id="667015.Bacsa_1140"/>
<evidence type="ECO:0000313" key="2">
    <source>
        <dbReference type="Proteomes" id="UP000007486"/>
    </source>
</evidence>